<evidence type="ECO:0000313" key="9">
    <source>
        <dbReference type="Proteomes" id="UP001501475"/>
    </source>
</evidence>
<dbReference type="NCBIfam" id="TIGR00765">
    <property type="entry name" value="yihY_not_rbn"/>
    <property type="match status" value="1"/>
</dbReference>
<reference evidence="8 9" key="1">
    <citation type="journal article" date="2019" name="Int. J. Syst. Evol. Microbiol.">
        <title>The Global Catalogue of Microorganisms (GCM) 10K type strain sequencing project: providing services to taxonomists for standard genome sequencing and annotation.</title>
        <authorList>
            <consortium name="The Broad Institute Genomics Platform"/>
            <consortium name="The Broad Institute Genome Sequencing Center for Infectious Disease"/>
            <person name="Wu L."/>
            <person name="Ma J."/>
        </authorList>
    </citation>
    <scope>NUCLEOTIDE SEQUENCE [LARGE SCALE GENOMIC DNA]</scope>
    <source>
        <strain evidence="8 9">JCM 15591</strain>
    </source>
</reference>
<organism evidence="8 9">
    <name type="scientific">Nostocoides vanveenii</name>
    <dbReference type="NCBI Taxonomy" id="330835"/>
    <lineage>
        <taxon>Bacteria</taxon>
        <taxon>Bacillati</taxon>
        <taxon>Actinomycetota</taxon>
        <taxon>Actinomycetes</taxon>
        <taxon>Micrococcales</taxon>
        <taxon>Intrasporangiaceae</taxon>
        <taxon>Nostocoides</taxon>
    </lineage>
</organism>
<keyword evidence="4 7" id="KW-1133">Transmembrane helix</keyword>
<sequence length="432" mass="46150">MAAEGQAAVKDGTAPAPDDPRKPQAPTEIKKPGWKYTLKAAWHEFGQDQCTDLAAALTYYSVLAVFPALLALVSLLGVVGQGQSTIDALLKLLDEAGIGNVDAELRKVLTSMVNAGGAGFALVTGILGALWSASGYVGAFGRAMNRIYQIDEGRPFWKLRPIQLAVTVFMVILAALVLLGLVVSGPLARSIGDVIGLGDTAVTAWNIAKWPVILAIVVVMVAVLYYATPNVRQPKIQWVSIGAVIAILTWVLASLAFGFYVSQFSNYNKTYGSLAGVVVFLLWLWLTNLALLFGAEVDSELERARQLQAGIVAERNLQLPPRDDTKSKKAAAKHEKKVAEGRELRESSGNSIEPIDPHRTGELAQATPDKKAARQAAAAEPGGLDSAARPPIADRPATPEEQPVTTVGFVGMIGLVLMRVLARRKKAMARAR</sequence>
<evidence type="ECO:0000256" key="4">
    <source>
        <dbReference type="ARBA" id="ARBA00022989"/>
    </source>
</evidence>
<evidence type="ECO:0000256" key="5">
    <source>
        <dbReference type="ARBA" id="ARBA00023136"/>
    </source>
</evidence>
<dbReference type="EMBL" id="BAAAPN010000009">
    <property type="protein sequence ID" value="GAA1745876.1"/>
    <property type="molecule type" value="Genomic_DNA"/>
</dbReference>
<feature type="transmembrane region" description="Helical" evidence="7">
    <location>
        <begin position="118"/>
        <end position="141"/>
    </location>
</feature>
<evidence type="ECO:0000256" key="3">
    <source>
        <dbReference type="ARBA" id="ARBA00022692"/>
    </source>
</evidence>
<gene>
    <name evidence="8" type="ORF">GCM10009810_03040</name>
</gene>
<proteinExistence type="predicted"/>
<keyword evidence="9" id="KW-1185">Reference proteome</keyword>
<dbReference type="Pfam" id="PF03631">
    <property type="entry name" value="Virul_fac_BrkB"/>
    <property type="match status" value="1"/>
</dbReference>
<evidence type="ECO:0000256" key="2">
    <source>
        <dbReference type="ARBA" id="ARBA00022475"/>
    </source>
</evidence>
<feature type="region of interest" description="Disordered" evidence="6">
    <location>
        <begin position="1"/>
        <end position="29"/>
    </location>
</feature>
<dbReference type="PANTHER" id="PTHR30213">
    <property type="entry name" value="INNER MEMBRANE PROTEIN YHJD"/>
    <property type="match status" value="1"/>
</dbReference>
<comment type="subcellular location">
    <subcellularLocation>
        <location evidence="1">Cell membrane</location>
        <topology evidence="1">Multi-pass membrane protein</topology>
    </subcellularLocation>
</comment>
<evidence type="ECO:0000256" key="6">
    <source>
        <dbReference type="SAM" id="MobiDB-lite"/>
    </source>
</evidence>
<feature type="transmembrane region" description="Helical" evidence="7">
    <location>
        <begin position="238"/>
        <end position="261"/>
    </location>
</feature>
<keyword evidence="2" id="KW-1003">Cell membrane</keyword>
<keyword evidence="3 7" id="KW-0812">Transmembrane</keyword>
<evidence type="ECO:0000256" key="1">
    <source>
        <dbReference type="ARBA" id="ARBA00004651"/>
    </source>
</evidence>
<dbReference type="PANTHER" id="PTHR30213:SF0">
    <property type="entry name" value="UPF0761 MEMBRANE PROTEIN YIHY"/>
    <property type="match status" value="1"/>
</dbReference>
<feature type="compositionally biased region" description="Basic and acidic residues" evidence="6">
    <location>
        <begin position="337"/>
        <end position="346"/>
    </location>
</feature>
<evidence type="ECO:0000256" key="7">
    <source>
        <dbReference type="SAM" id="Phobius"/>
    </source>
</evidence>
<feature type="transmembrane region" description="Helical" evidence="7">
    <location>
        <begin position="57"/>
        <end position="79"/>
    </location>
</feature>
<protein>
    <submittedName>
        <fullName evidence="8">Uncharacterized protein</fullName>
    </submittedName>
</protein>
<evidence type="ECO:0000313" key="8">
    <source>
        <dbReference type="EMBL" id="GAA1745876.1"/>
    </source>
</evidence>
<feature type="transmembrane region" description="Helical" evidence="7">
    <location>
        <begin position="207"/>
        <end position="226"/>
    </location>
</feature>
<comment type="caution">
    <text evidence="8">The sequence shown here is derived from an EMBL/GenBank/DDBJ whole genome shotgun (WGS) entry which is preliminary data.</text>
</comment>
<dbReference type="InterPro" id="IPR017039">
    <property type="entry name" value="Virul_fac_BrkB"/>
</dbReference>
<feature type="region of interest" description="Disordered" evidence="6">
    <location>
        <begin position="318"/>
        <end position="403"/>
    </location>
</feature>
<feature type="transmembrane region" description="Helical" evidence="7">
    <location>
        <begin position="273"/>
        <end position="295"/>
    </location>
</feature>
<keyword evidence="5 7" id="KW-0472">Membrane</keyword>
<dbReference type="Proteomes" id="UP001501475">
    <property type="component" value="Unassembled WGS sequence"/>
</dbReference>
<accession>A0ABN2K0T3</accession>
<feature type="transmembrane region" description="Helical" evidence="7">
    <location>
        <begin position="162"/>
        <end position="187"/>
    </location>
</feature>
<name>A0ABN2K0T3_9MICO</name>